<dbReference type="RefSeq" id="WP_185769714.1">
    <property type="nucleotide sequence ID" value="NZ_CP046883.1"/>
</dbReference>
<sequence>MTLKVAPIRSTNVTVPEGPHGMIEATYDIPAEHNGAVALVAHCFTCNKNSPGVSRVSKTLARHGYASLRLTFSDLTLSHNVDDLHHVATWLSEKYTAPALLVGHSLGGAAALRAGSRIPSVKAVATIGAPFDPRHAAITLPDLIEQLAEASAGTYLDVPLSGRSIRITKEMLEDLARSVPARDIEALGRKKVNLMVAHSPFDQTVPFRDALKIIDAALQPASLIAVPEVDHLLTRRGSGQRVGELIAAWAQPYVT</sequence>
<gene>
    <name evidence="2" type="ORF">GP473_04100</name>
</gene>
<dbReference type="Proteomes" id="UP000515275">
    <property type="component" value="Chromosome"/>
</dbReference>
<protein>
    <submittedName>
        <fullName evidence="2">Alpha/beta hydrolase</fullName>
    </submittedName>
</protein>
<proteinExistence type="predicted"/>
<dbReference type="InterPro" id="IPR000073">
    <property type="entry name" value="AB_hydrolase_1"/>
</dbReference>
<dbReference type="Pfam" id="PF12697">
    <property type="entry name" value="Abhydrolase_6"/>
    <property type="match status" value="1"/>
</dbReference>
<feature type="domain" description="AB hydrolase-1" evidence="1">
    <location>
        <begin position="63"/>
        <end position="233"/>
    </location>
</feature>
<reference evidence="2 3" key="1">
    <citation type="submission" date="2019-12" db="EMBL/GenBank/DDBJ databases">
        <title>Corynebacterium sp. nov., isolated from feces of the Anser Albifrons in China.</title>
        <authorList>
            <person name="Liu Q."/>
        </authorList>
    </citation>
    <scope>NUCLEOTIDE SEQUENCE [LARGE SCALE GENOMIC DNA]</scope>
    <source>
        <strain evidence="2 3">23H37-10</strain>
    </source>
</reference>
<name>A0A7G7YN95_9CORY</name>
<dbReference type="KEGG" id="cans:GP473_04100"/>
<dbReference type="SUPFAM" id="SSF53474">
    <property type="entry name" value="alpha/beta-Hydrolases"/>
    <property type="match status" value="1"/>
</dbReference>
<dbReference type="InterPro" id="IPR029058">
    <property type="entry name" value="AB_hydrolase_fold"/>
</dbReference>
<keyword evidence="2" id="KW-0378">Hydrolase</keyword>
<dbReference type="AlphaFoldDB" id="A0A7G7YN95"/>
<accession>A0A7G7YN95</accession>
<evidence type="ECO:0000313" key="3">
    <source>
        <dbReference type="Proteomes" id="UP000515275"/>
    </source>
</evidence>
<evidence type="ECO:0000259" key="1">
    <source>
        <dbReference type="Pfam" id="PF12697"/>
    </source>
</evidence>
<dbReference type="EMBL" id="CP046883">
    <property type="protein sequence ID" value="QNH95965.1"/>
    <property type="molecule type" value="Genomic_DNA"/>
</dbReference>
<evidence type="ECO:0000313" key="2">
    <source>
        <dbReference type="EMBL" id="QNH95965.1"/>
    </source>
</evidence>
<dbReference type="Gene3D" id="3.40.50.1820">
    <property type="entry name" value="alpha/beta hydrolase"/>
    <property type="match status" value="1"/>
</dbReference>
<organism evidence="2 3">
    <name type="scientific">Corynebacterium anserum</name>
    <dbReference type="NCBI Taxonomy" id="2684406"/>
    <lineage>
        <taxon>Bacteria</taxon>
        <taxon>Bacillati</taxon>
        <taxon>Actinomycetota</taxon>
        <taxon>Actinomycetes</taxon>
        <taxon>Mycobacteriales</taxon>
        <taxon>Corynebacteriaceae</taxon>
        <taxon>Corynebacterium</taxon>
    </lineage>
</organism>
<keyword evidence="3" id="KW-1185">Reference proteome</keyword>
<dbReference type="GO" id="GO:0016787">
    <property type="term" value="F:hydrolase activity"/>
    <property type="evidence" value="ECO:0007669"/>
    <property type="project" value="UniProtKB-KW"/>
</dbReference>